<protein>
    <submittedName>
        <fullName evidence="1">Uncharacterized protein</fullName>
    </submittedName>
</protein>
<sequence>MGRDTWYYSLGVSSIVDEFVRSEFGISSWRGSRVDGRSYLLSGAIDGSKANRIIRDSKLEFKNSRFMRKRTKEDARSRRSTKEDGLRLCDIFVAYELLDILQELQGEGCSNGNSLWEASVLLGRKKGG</sequence>
<reference evidence="1" key="2">
    <citation type="submission" date="2022-01" db="EMBL/GenBank/DDBJ databases">
        <authorList>
            <person name="Yamashiro T."/>
            <person name="Shiraishi A."/>
            <person name="Satake H."/>
            <person name="Nakayama K."/>
        </authorList>
    </citation>
    <scope>NUCLEOTIDE SEQUENCE</scope>
</reference>
<organism evidence="1 2">
    <name type="scientific">Tanacetum coccineum</name>
    <dbReference type="NCBI Taxonomy" id="301880"/>
    <lineage>
        <taxon>Eukaryota</taxon>
        <taxon>Viridiplantae</taxon>
        <taxon>Streptophyta</taxon>
        <taxon>Embryophyta</taxon>
        <taxon>Tracheophyta</taxon>
        <taxon>Spermatophyta</taxon>
        <taxon>Magnoliopsida</taxon>
        <taxon>eudicotyledons</taxon>
        <taxon>Gunneridae</taxon>
        <taxon>Pentapetalae</taxon>
        <taxon>asterids</taxon>
        <taxon>campanulids</taxon>
        <taxon>Asterales</taxon>
        <taxon>Asteraceae</taxon>
        <taxon>Asteroideae</taxon>
        <taxon>Anthemideae</taxon>
        <taxon>Anthemidinae</taxon>
        <taxon>Tanacetum</taxon>
    </lineage>
</organism>
<proteinExistence type="predicted"/>
<name>A0ABQ4WF39_9ASTR</name>
<comment type="caution">
    <text evidence="1">The sequence shown here is derived from an EMBL/GenBank/DDBJ whole genome shotgun (WGS) entry which is preliminary data.</text>
</comment>
<dbReference type="Proteomes" id="UP001151760">
    <property type="component" value="Unassembled WGS sequence"/>
</dbReference>
<dbReference type="EMBL" id="BQNB010008589">
    <property type="protein sequence ID" value="GJS51491.1"/>
    <property type="molecule type" value="Genomic_DNA"/>
</dbReference>
<keyword evidence="2" id="KW-1185">Reference proteome</keyword>
<reference evidence="1" key="1">
    <citation type="journal article" date="2022" name="Int. J. Mol. Sci.">
        <title>Draft Genome of Tanacetum Coccineum: Genomic Comparison of Closely Related Tanacetum-Family Plants.</title>
        <authorList>
            <person name="Yamashiro T."/>
            <person name="Shiraishi A."/>
            <person name="Nakayama K."/>
            <person name="Satake H."/>
        </authorList>
    </citation>
    <scope>NUCLEOTIDE SEQUENCE</scope>
</reference>
<evidence type="ECO:0000313" key="1">
    <source>
        <dbReference type="EMBL" id="GJS51491.1"/>
    </source>
</evidence>
<evidence type="ECO:0000313" key="2">
    <source>
        <dbReference type="Proteomes" id="UP001151760"/>
    </source>
</evidence>
<gene>
    <name evidence="1" type="ORF">Tco_0624853</name>
</gene>
<accession>A0ABQ4WF39</accession>